<reference evidence="1 2" key="1">
    <citation type="journal article" date="2008" name="J. Bacteriol.">
        <title>Insights into plant cell wall degradation from the genome sequence of the soil bacterium Cellvibrio japonicus.</title>
        <authorList>
            <person name="Deboy R.T."/>
            <person name="Mongodin E.F."/>
            <person name="Fouts D.E."/>
            <person name="Tailford L.E."/>
            <person name="Khouri H."/>
            <person name="Emerson J.B."/>
            <person name="Mohamoud Y."/>
            <person name="Watkins K."/>
            <person name="Henrissat B."/>
            <person name="Gilbert H.J."/>
            <person name="Nelson K.E."/>
        </authorList>
    </citation>
    <scope>NUCLEOTIDE SEQUENCE [LARGE SCALE GENOMIC DNA]</scope>
    <source>
        <strain evidence="1 2">Ueda107</strain>
    </source>
</reference>
<dbReference type="AlphaFoldDB" id="B3PG09"/>
<organism evidence="1 2">
    <name type="scientific">Cellvibrio japonicus (strain Ueda107)</name>
    <name type="common">Pseudomonas fluorescens subsp. cellulosa</name>
    <dbReference type="NCBI Taxonomy" id="498211"/>
    <lineage>
        <taxon>Bacteria</taxon>
        <taxon>Pseudomonadati</taxon>
        <taxon>Pseudomonadota</taxon>
        <taxon>Gammaproteobacteria</taxon>
        <taxon>Cellvibrionales</taxon>
        <taxon>Cellvibrionaceae</taxon>
        <taxon>Cellvibrio</taxon>
    </lineage>
</organism>
<evidence type="ECO:0000313" key="2">
    <source>
        <dbReference type="Proteomes" id="UP000001036"/>
    </source>
</evidence>
<gene>
    <name evidence="1" type="ordered locus">CJA_3463</name>
</gene>
<proteinExistence type="predicted"/>
<dbReference type="eggNOG" id="COG3495">
    <property type="taxonomic scope" value="Bacteria"/>
</dbReference>
<name>B3PG09_CELJU</name>
<sequence>MRSGILKLGLLLLLAFGWTPGQAMFLFKTIDWVDLIPEEDLRLLESIPEVDHESLSDDAFAEDSIGASPGLRPSEKLTEQLSQQMASAIEEAASGQPGKGGERTWKDALVSTSVRAEFDNRPVRLPGYVVPLSYNDKQHVTEFFLVPYFGACIHVPPPPPNQIIYVSYPKGFTLPDLYTPFWVQGTMKIATKEHELGVSSYSMINVALTEYTEENAEESPSSD</sequence>
<evidence type="ECO:0008006" key="3">
    <source>
        <dbReference type="Google" id="ProtNLM"/>
    </source>
</evidence>
<keyword evidence="2" id="KW-1185">Reference proteome</keyword>
<dbReference type="Gene3D" id="2.40.50.870">
    <property type="entry name" value="Protein of unknown function (DUF3299)"/>
    <property type="match status" value="1"/>
</dbReference>
<evidence type="ECO:0000313" key="1">
    <source>
        <dbReference type="EMBL" id="ACE84994.1"/>
    </source>
</evidence>
<accession>B3PG09</accession>
<dbReference type="KEGG" id="cja:CJA_3463"/>
<dbReference type="Pfam" id="PF11736">
    <property type="entry name" value="DUF3299"/>
    <property type="match status" value="1"/>
</dbReference>
<dbReference type="EMBL" id="CP000934">
    <property type="protein sequence ID" value="ACE84994.1"/>
    <property type="molecule type" value="Genomic_DNA"/>
</dbReference>
<protein>
    <recommendedName>
        <fullName evidence="3">Lipoprotein</fullName>
    </recommendedName>
</protein>
<dbReference type="HOGENOM" id="CLU_099457_1_0_6"/>
<dbReference type="InterPro" id="IPR021727">
    <property type="entry name" value="DUF3299"/>
</dbReference>
<dbReference type="RefSeq" id="WP_012489038.1">
    <property type="nucleotide sequence ID" value="NC_010995.1"/>
</dbReference>
<dbReference type="STRING" id="498211.CJA_3463"/>
<dbReference type="Proteomes" id="UP000001036">
    <property type="component" value="Chromosome"/>
</dbReference>